<dbReference type="PANTHER" id="PTHR30136">
    <property type="entry name" value="HELIX-TURN-HELIX TRANSCRIPTIONAL REGULATOR, ICLR FAMILY"/>
    <property type="match status" value="1"/>
</dbReference>
<reference evidence="6 7" key="1">
    <citation type="submission" date="2020-07" db="EMBL/GenBank/DDBJ databases">
        <title>non toxigenic Corynebacterium sp. nov from a clinical source.</title>
        <authorList>
            <person name="Bernier A.-M."/>
            <person name="Bernard K."/>
        </authorList>
    </citation>
    <scope>NUCLEOTIDE SEQUENCE [LARGE SCALE GENOMIC DNA]</scope>
    <source>
        <strain evidence="7">NML 93-0612</strain>
    </source>
</reference>
<dbReference type="SUPFAM" id="SSF55781">
    <property type="entry name" value="GAF domain-like"/>
    <property type="match status" value="1"/>
</dbReference>
<dbReference type="InterPro" id="IPR036388">
    <property type="entry name" value="WH-like_DNA-bd_sf"/>
</dbReference>
<proteinExistence type="predicted"/>
<organism evidence="6 7">
    <name type="scientific">Corynebacterium hindlerae</name>
    <dbReference type="NCBI Taxonomy" id="699041"/>
    <lineage>
        <taxon>Bacteria</taxon>
        <taxon>Bacillati</taxon>
        <taxon>Actinomycetota</taxon>
        <taxon>Actinomycetes</taxon>
        <taxon>Mycobacteriales</taxon>
        <taxon>Corynebacteriaceae</taxon>
        <taxon>Corynebacterium</taxon>
    </lineage>
</organism>
<dbReference type="PROSITE" id="PS51077">
    <property type="entry name" value="HTH_ICLR"/>
    <property type="match status" value="1"/>
</dbReference>
<evidence type="ECO:0000256" key="2">
    <source>
        <dbReference type="ARBA" id="ARBA00023125"/>
    </source>
</evidence>
<protein>
    <submittedName>
        <fullName evidence="6">IclR family transcriptional regulator</fullName>
    </submittedName>
</protein>
<keyword evidence="1" id="KW-0805">Transcription regulation</keyword>
<dbReference type="InterPro" id="IPR014757">
    <property type="entry name" value="Tscrpt_reg_IclR_C"/>
</dbReference>
<dbReference type="CDD" id="cd00090">
    <property type="entry name" value="HTH_ARSR"/>
    <property type="match status" value="1"/>
</dbReference>
<sequence length="261" mass="27731">MPSTLPSPKEARVSSKVPAAANTLKILTLLTSIDTPISASRIHTELGLPRSTVYHLLNVMEEAGFVVHIPEQRTYGLGLAAYAMTRAYVTQQPLVRVGAKHAQQLAAKVGGSAHISRLATTQVHYLLEERAPGAVSLVTAEGVHLPALMTASGKCQLAYLPEQDLKATVTLAGAGGSQWAALRKEFQQVRERGWAEEIGEVSPGQQTVAAPIMDHLGRPAAALALTFSMGKFGELAHEELAEEVAAKAALISQSVFGKRSL</sequence>
<evidence type="ECO:0000256" key="1">
    <source>
        <dbReference type="ARBA" id="ARBA00023015"/>
    </source>
</evidence>
<dbReference type="GO" id="GO:0003700">
    <property type="term" value="F:DNA-binding transcription factor activity"/>
    <property type="evidence" value="ECO:0007669"/>
    <property type="project" value="TreeGrafter"/>
</dbReference>
<dbReference type="InterPro" id="IPR036390">
    <property type="entry name" value="WH_DNA-bd_sf"/>
</dbReference>
<evidence type="ECO:0000259" key="4">
    <source>
        <dbReference type="PROSITE" id="PS51077"/>
    </source>
</evidence>
<dbReference type="InterPro" id="IPR011991">
    <property type="entry name" value="ArsR-like_HTH"/>
</dbReference>
<dbReference type="Gene3D" id="1.10.10.10">
    <property type="entry name" value="Winged helix-like DNA-binding domain superfamily/Winged helix DNA-binding domain"/>
    <property type="match status" value="1"/>
</dbReference>
<dbReference type="EMBL" id="CP059833">
    <property type="protein sequence ID" value="QMV84879.1"/>
    <property type="molecule type" value="Genomic_DNA"/>
</dbReference>
<dbReference type="SMART" id="SM00346">
    <property type="entry name" value="HTH_ICLR"/>
    <property type="match status" value="1"/>
</dbReference>
<dbReference type="InterPro" id="IPR050707">
    <property type="entry name" value="HTH_MetabolicPath_Reg"/>
</dbReference>
<dbReference type="AlphaFoldDB" id="A0A7G5FE38"/>
<evidence type="ECO:0000259" key="5">
    <source>
        <dbReference type="PROSITE" id="PS51078"/>
    </source>
</evidence>
<dbReference type="Proteomes" id="UP000515570">
    <property type="component" value="Chromosome"/>
</dbReference>
<dbReference type="Gene3D" id="3.30.450.40">
    <property type="match status" value="1"/>
</dbReference>
<evidence type="ECO:0000313" key="6">
    <source>
        <dbReference type="EMBL" id="QMV84879.1"/>
    </source>
</evidence>
<dbReference type="GO" id="GO:0045892">
    <property type="term" value="P:negative regulation of DNA-templated transcription"/>
    <property type="evidence" value="ECO:0007669"/>
    <property type="project" value="TreeGrafter"/>
</dbReference>
<dbReference type="PROSITE" id="PS51078">
    <property type="entry name" value="ICLR_ED"/>
    <property type="match status" value="1"/>
</dbReference>
<dbReference type="InterPro" id="IPR005471">
    <property type="entry name" value="Tscrpt_reg_IclR_N"/>
</dbReference>
<accession>A0A7G5FE38</accession>
<evidence type="ECO:0000256" key="3">
    <source>
        <dbReference type="ARBA" id="ARBA00023163"/>
    </source>
</evidence>
<name>A0A7G5FE38_9CORY</name>
<keyword evidence="2" id="KW-0238">DNA-binding</keyword>
<dbReference type="Pfam" id="PF01614">
    <property type="entry name" value="IclR_C"/>
    <property type="match status" value="1"/>
</dbReference>
<dbReference type="Pfam" id="PF09339">
    <property type="entry name" value="HTH_IclR"/>
    <property type="match status" value="1"/>
</dbReference>
<dbReference type="PANTHER" id="PTHR30136:SF35">
    <property type="entry name" value="HTH-TYPE TRANSCRIPTIONAL REGULATOR RV1719"/>
    <property type="match status" value="1"/>
</dbReference>
<dbReference type="SUPFAM" id="SSF46785">
    <property type="entry name" value="Winged helix' DNA-binding domain"/>
    <property type="match status" value="1"/>
</dbReference>
<keyword evidence="7" id="KW-1185">Reference proteome</keyword>
<feature type="domain" description="HTH iclR-type" evidence="4">
    <location>
        <begin position="17"/>
        <end position="79"/>
    </location>
</feature>
<dbReference type="InterPro" id="IPR029016">
    <property type="entry name" value="GAF-like_dom_sf"/>
</dbReference>
<keyword evidence="3" id="KW-0804">Transcription</keyword>
<dbReference type="GO" id="GO:0003677">
    <property type="term" value="F:DNA binding"/>
    <property type="evidence" value="ECO:0007669"/>
    <property type="project" value="UniProtKB-KW"/>
</dbReference>
<gene>
    <name evidence="6" type="ORF">HW450_11140</name>
</gene>
<evidence type="ECO:0000313" key="7">
    <source>
        <dbReference type="Proteomes" id="UP000515570"/>
    </source>
</evidence>
<feature type="domain" description="IclR-ED" evidence="5">
    <location>
        <begin position="80"/>
        <end position="257"/>
    </location>
</feature>